<dbReference type="PANTHER" id="PTHR33823:SF4">
    <property type="entry name" value="GENERAL STRESS PROTEIN 16O"/>
    <property type="match status" value="1"/>
</dbReference>
<keyword evidence="2" id="KW-0863">Zinc-finger</keyword>
<proteinExistence type="predicted"/>
<dbReference type="Pfam" id="PF01258">
    <property type="entry name" value="zf-dskA_traR"/>
    <property type="match status" value="1"/>
</dbReference>
<sequence length="252" mass="27315">MATLRKPGLLRMKPSKPVKKTSAKAAGRRVKPAASGSASAKPGARPAVVKAPAAKPAVSKAVAAAIKKSGKGPVRPQLSVRPMGVLPPESMARGSQRPAKPLPAAPRADRAAAKSRRDTVPAQAVTEKDYKDFERRLLVEREKILKEMGHLETTVLKVNQRDSAGDLSGYSFHMADVGTDAMEREKAFLFASNEGRLLMQIDEALRRVYRGEYGVCENCGEPISRARLEAMPYARLCVACKEKEERESRGAL</sequence>
<dbReference type="InterPro" id="IPR020460">
    <property type="entry name" value="Znf_C4-type_bac"/>
</dbReference>
<accession>A0A538TKB7</accession>
<feature type="region of interest" description="Disordered" evidence="5">
    <location>
        <begin position="1"/>
        <end position="54"/>
    </location>
</feature>
<dbReference type="PANTHER" id="PTHR33823">
    <property type="entry name" value="RNA POLYMERASE-BINDING TRANSCRIPTION FACTOR DKSA-RELATED"/>
    <property type="match status" value="1"/>
</dbReference>
<feature type="zinc finger region" description="dksA C4-type" evidence="4">
    <location>
        <begin position="216"/>
        <end position="240"/>
    </location>
</feature>
<evidence type="ECO:0000259" key="6">
    <source>
        <dbReference type="Pfam" id="PF01258"/>
    </source>
</evidence>
<dbReference type="PROSITE" id="PS51128">
    <property type="entry name" value="ZF_DKSA_2"/>
    <property type="match status" value="1"/>
</dbReference>
<dbReference type="PRINTS" id="PR00618">
    <property type="entry name" value="DKSAZNFINGER"/>
</dbReference>
<keyword evidence="3" id="KW-0862">Zinc</keyword>
<gene>
    <name evidence="7" type="ORF">E6K78_09930</name>
</gene>
<dbReference type="Proteomes" id="UP000316609">
    <property type="component" value="Unassembled WGS sequence"/>
</dbReference>
<evidence type="ECO:0000256" key="3">
    <source>
        <dbReference type="ARBA" id="ARBA00022833"/>
    </source>
</evidence>
<organism evidence="7 8">
    <name type="scientific">Eiseniibacteriota bacterium</name>
    <dbReference type="NCBI Taxonomy" id="2212470"/>
    <lineage>
        <taxon>Bacteria</taxon>
        <taxon>Candidatus Eiseniibacteriota</taxon>
    </lineage>
</organism>
<dbReference type="InterPro" id="IPR020458">
    <property type="entry name" value="Znf_DskA_TraR_CS"/>
</dbReference>
<name>A0A538TKB7_UNCEI</name>
<dbReference type="Gene3D" id="1.20.120.910">
    <property type="entry name" value="DksA, coiled-coil domain"/>
    <property type="match status" value="1"/>
</dbReference>
<evidence type="ECO:0000256" key="2">
    <source>
        <dbReference type="ARBA" id="ARBA00022771"/>
    </source>
</evidence>
<evidence type="ECO:0000256" key="5">
    <source>
        <dbReference type="SAM" id="MobiDB-lite"/>
    </source>
</evidence>
<feature type="compositionally biased region" description="Basic and acidic residues" evidence="5">
    <location>
        <begin position="107"/>
        <end position="119"/>
    </location>
</feature>
<dbReference type="GO" id="GO:0008270">
    <property type="term" value="F:zinc ion binding"/>
    <property type="evidence" value="ECO:0007669"/>
    <property type="project" value="UniProtKB-KW"/>
</dbReference>
<feature type="compositionally biased region" description="Basic residues" evidence="5">
    <location>
        <begin position="13"/>
        <end position="31"/>
    </location>
</feature>
<protein>
    <recommendedName>
        <fullName evidence="6">Zinc finger DksA/TraR C4-type domain-containing protein</fullName>
    </recommendedName>
</protein>
<feature type="domain" description="Zinc finger DksA/TraR C4-type" evidence="6">
    <location>
        <begin position="211"/>
        <end position="246"/>
    </location>
</feature>
<feature type="compositionally biased region" description="Low complexity" evidence="5">
    <location>
        <begin position="32"/>
        <end position="54"/>
    </location>
</feature>
<evidence type="ECO:0000256" key="1">
    <source>
        <dbReference type="ARBA" id="ARBA00022723"/>
    </source>
</evidence>
<dbReference type="SUPFAM" id="SSF57716">
    <property type="entry name" value="Glucocorticoid receptor-like (DNA-binding domain)"/>
    <property type="match status" value="1"/>
</dbReference>
<dbReference type="InterPro" id="IPR000962">
    <property type="entry name" value="Znf_DskA_TraR"/>
</dbReference>
<keyword evidence="1" id="KW-0479">Metal-binding</keyword>
<evidence type="ECO:0000256" key="4">
    <source>
        <dbReference type="PROSITE-ProRule" id="PRU00510"/>
    </source>
</evidence>
<comment type="caution">
    <text evidence="7">The sequence shown here is derived from an EMBL/GenBank/DDBJ whole genome shotgun (WGS) entry which is preliminary data.</text>
</comment>
<dbReference type="InterPro" id="IPR037187">
    <property type="entry name" value="DnaK_N"/>
</dbReference>
<dbReference type="AlphaFoldDB" id="A0A538TKB7"/>
<evidence type="ECO:0000313" key="7">
    <source>
        <dbReference type="EMBL" id="TMQ64064.1"/>
    </source>
</evidence>
<dbReference type="SUPFAM" id="SSF109635">
    <property type="entry name" value="DnaK suppressor protein DksA, alpha-hairpin domain"/>
    <property type="match status" value="1"/>
</dbReference>
<feature type="region of interest" description="Disordered" evidence="5">
    <location>
        <begin position="87"/>
        <end position="123"/>
    </location>
</feature>
<reference evidence="7 8" key="1">
    <citation type="journal article" date="2019" name="Nat. Microbiol.">
        <title>Mediterranean grassland soil C-N compound turnover is dependent on rainfall and depth, and is mediated by genomically divergent microorganisms.</title>
        <authorList>
            <person name="Diamond S."/>
            <person name="Andeer P.F."/>
            <person name="Li Z."/>
            <person name="Crits-Christoph A."/>
            <person name="Burstein D."/>
            <person name="Anantharaman K."/>
            <person name="Lane K.R."/>
            <person name="Thomas B.C."/>
            <person name="Pan C."/>
            <person name="Northen T.R."/>
            <person name="Banfield J.F."/>
        </authorList>
    </citation>
    <scope>NUCLEOTIDE SEQUENCE [LARGE SCALE GENOMIC DNA]</scope>
    <source>
        <strain evidence="7">WS_8</strain>
    </source>
</reference>
<dbReference type="PROSITE" id="PS01102">
    <property type="entry name" value="ZF_DKSA_1"/>
    <property type="match status" value="1"/>
</dbReference>
<evidence type="ECO:0000313" key="8">
    <source>
        <dbReference type="Proteomes" id="UP000316609"/>
    </source>
</evidence>
<dbReference type="EMBL" id="VBOY01000096">
    <property type="protein sequence ID" value="TMQ64064.1"/>
    <property type="molecule type" value="Genomic_DNA"/>
</dbReference>